<gene>
    <name evidence="8" type="ORF">SAMN05518684_11744</name>
</gene>
<evidence type="ECO:0000313" key="8">
    <source>
        <dbReference type="EMBL" id="SES33684.1"/>
    </source>
</evidence>
<evidence type="ECO:0000256" key="5">
    <source>
        <dbReference type="ARBA" id="ARBA00022946"/>
    </source>
</evidence>
<dbReference type="Gene3D" id="3.50.50.60">
    <property type="entry name" value="FAD/NAD(P)-binding domain"/>
    <property type="match status" value="2"/>
</dbReference>
<keyword evidence="5" id="KW-0809">Transit peptide</keyword>
<dbReference type="SUPFAM" id="SSF51905">
    <property type="entry name" value="FAD/NAD(P)-binding domain"/>
    <property type="match status" value="2"/>
</dbReference>
<dbReference type="Proteomes" id="UP000198571">
    <property type="component" value="Unassembled WGS sequence"/>
</dbReference>
<reference evidence="9" key="1">
    <citation type="submission" date="2016-10" db="EMBL/GenBank/DDBJ databases">
        <authorList>
            <person name="Varghese N."/>
            <person name="Submissions S."/>
        </authorList>
    </citation>
    <scope>NUCLEOTIDE SEQUENCE [LARGE SCALE GENOMIC DNA]</scope>
    <source>
        <strain evidence="9">S9</strain>
    </source>
</reference>
<dbReference type="Pfam" id="PF07992">
    <property type="entry name" value="Pyr_redox_2"/>
    <property type="match status" value="1"/>
</dbReference>
<evidence type="ECO:0000259" key="7">
    <source>
        <dbReference type="Pfam" id="PF07992"/>
    </source>
</evidence>
<dbReference type="InterPro" id="IPR015904">
    <property type="entry name" value="Sulphide_quinone_reductase"/>
</dbReference>
<keyword evidence="2" id="KW-0285">Flavoprotein</keyword>
<keyword evidence="9" id="KW-1185">Reference proteome</keyword>
<dbReference type="EMBL" id="FOGT01000017">
    <property type="protein sequence ID" value="SES33684.1"/>
    <property type="molecule type" value="Genomic_DNA"/>
</dbReference>
<dbReference type="PANTHER" id="PTHR10632:SF2">
    <property type="entry name" value="SULFIDE:QUINONE OXIDOREDUCTASE, MITOCHONDRIAL"/>
    <property type="match status" value="1"/>
</dbReference>
<dbReference type="GO" id="GO:0048038">
    <property type="term" value="F:quinone binding"/>
    <property type="evidence" value="ECO:0007669"/>
    <property type="project" value="UniProtKB-KW"/>
</dbReference>
<dbReference type="GO" id="GO:0070224">
    <property type="term" value="F:sulfide:quinone oxidoreductase activity"/>
    <property type="evidence" value="ECO:0007669"/>
    <property type="project" value="TreeGrafter"/>
</dbReference>
<dbReference type="STRING" id="1601833.SAMN05518684_11744"/>
<evidence type="ECO:0000256" key="1">
    <source>
        <dbReference type="ARBA" id="ARBA00001974"/>
    </source>
</evidence>
<keyword evidence="3" id="KW-0874">Quinone</keyword>
<name>A0A1H9WIL5_9BACI</name>
<dbReference type="PANTHER" id="PTHR10632">
    <property type="entry name" value="SULFIDE:QUINONE OXIDOREDUCTASE"/>
    <property type="match status" value="1"/>
</dbReference>
<dbReference type="InterPro" id="IPR036188">
    <property type="entry name" value="FAD/NAD-bd_sf"/>
</dbReference>
<organism evidence="8 9">
    <name type="scientific">Salipaludibacillus aurantiacus</name>
    <dbReference type="NCBI Taxonomy" id="1601833"/>
    <lineage>
        <taxon>Bacteria</taxon>
        <taxon>Bacillati</taxon>
        <taxon>Bacillota</taxon>
        <taxon>Bacilli</taxon>
        <taxon>Bacillales</taxon>
        <taxon>Bacillaceae</taxon>
    </lineage>
</organism>
<dbReference type="GO" id="GO:0071949">
    <property type="term" value="F:FAD binding"/>
    <property type="evidence" value="ECO:0007669"/>
    <property type="project" value="TreeGrafter"/>
</dbReference>
<dbReference type="RefSeq" id="WP_093054755.1">
    <property type="nucleotide sequence ID" value="NZ_FOGT01000017.1"/>
</dbReference>
<dbReference type="GO" id="GO:0070221">
    <property type="term" value="P:sulfide oxidation, using sulfide:quinone oxidoreductase"/>
    <property type="evidence" value="ECO:0007669"/>
    <property type="project" value="TreeGrafter"/>
</dbReference>
<sequence length="397" mass="44291">MKSHFRILIIGAGSAGISVASRLLRHSSAFKHDIALIDPAEHHFYQPLWTLVGGGAAKKEFSKREMESVIPFGTHHIQQSVIAFDPDNNQVRTEEGQIISYDFLVVAPGIEINWDGIKGLKETLGKNGVCSNYSYEHVDYTWETIRNFKGGKAVFTHPDSPVKCGGAPQKIMYLAEEAFSLHGVRNQTEVTFNSANPGIFDVEEYKRALEGVIDRKQIKTNFRTNLTEVRGKEKEAVFENLDTGETFTTSFDMIHVTPPMRAPSFLADSSLAGDGGWIDVHKHTLQHAKYANVFGLGDASNLPTSKTGAAIRKQAPVVANNILSLLKGSPMEAFYDGYTSCPIVTGYRSLILAEFDYFKMPKESMPFNQAKERQSMYHLKKDFLPIIYWNGMLKGVM</sequence>
<keyword evidence="6" id="KW-0560">Oxidoreductase</keyword>
<dbReference type="FunFam" id="3.50.50.60:FF:000034">
    <property type="entry name" value="sulfide:quinone oxidoreductase, mitochondrial"/>
    <property type="match status" value="1"/>
</dbReference>
<dbReference type="InterPro" id="IPR023753">
    <property type="entry name" value="FAD/NAD-binding_dom"/>
</dbReference>
<evidence type="ECO:0000256" key="3">
    <source>
        <dbReference type="ARBA" id="ARBA00022719"/>
    </source>
</evidence>
<protein>
    <submittedName>
        <fullName evidence="8">Sulfide:quinone oxidoreductase</fullName>
    </submittedName>
</protein>
<evidence type="ECO:0000256" key="6">
    <source>
        <dbReference type="ARBA" id="ARBA00023002"/>
    </source>
</evidence>
<keyword evidence="4" id="KW-0274">FAD</keyword>
<comment type="cofactor">
    <cofactor evidence="1">
        <name>FAD</name>
        <dbReference type="ChEBI" id="CHEBI:57692"/>
    </cofactor>
</comment>
<dbReference type="AlphaFoldDB" id="A0A1H9WIL5"/>
<evidence type="ECO:0000313" key="9">
    <source>
        <dbReference type="Proteomes" id="UP000198571"/>
    </source>
</evidence>
<evidence type="ECO:0000256" key="2">
    <source>
        <dbReference type="ARBA" id="ARBA00022630"/>
    </source>
</evidence>
<proteinExistence type="predicted"/>
<evidence type="ECO:0000256" key="4">
    <source>
        <dbReference type="ARBA" id="ARBA00022827"/>
    </source>
</evidence>
<dbReference type="OrthoDB" id="9805710at2"/>
<feature type="domain" description="FAD/NAD(P)-binding" evidence="7">
    <location>
        <begin position="6"/>
        <end position="127"/>
    </location>
</feature>
<accession>A0A1H9WIL5</accession>